<dbReference type="EMBL" id="JAAIUW010000005">
    <property type="protein sequence ID" value="KAF7831764.1"/>
    <property type="molecule type" value="Genomic_DNA"/>
</dbReference>
<gene>
    <name evidence="1" type="ORF">G2W53_014097</name>
</gene>
<reference evidence="1" key="1">
    <citation type="submission" date="2020-09" db="EMBL/GenBank/DDBJ databases">
        <title>Genome-Enabled Discovery of Anthraquinone Biosynthesis in Senna tora.</title>
        <authorList>
            <person name="Kang S.-H."/>
            <person name="Pandey R.P."/>
            <person name="Lee C.-M."/>
            <person name="Sim J.-S."/>
            <person name="Jeong J.-T."/>
            <person name="Choi B.-S."/>
            <person name="Jung M."/>
            <person name="Ginzburg D."/>
            <person name="Zhao K."/>
            <person name="Won S.Y."/>
            <person name="Oh T.-J."/>
            <person name="Yu Y."/>
            <person name="Kim N.-H."/>
            <person name="Lee O.R."/>
            <person name="Lee T.-H."/>
            <person name="Bashyal P."/>
            <person name="Kim T.-S."/>
            <person name="Lee W.-H."/>
            <person name="Kawkins C."/>
            <person name="Kim C.-K."/>
            <person name="Kim J.S."/>
            <person name="Ahn B.O."/>
            <person name="Rhee S.Y."/>
            <person name="Sohng J.K."/>
        </authorList>
    </citation>
    <scope>NUCLEOTIDE SEQUENCE</scope>
    <source>
        <tissue evidence="1">Leaf</tissue>
    </source>
</reference>
<organism evidence="1 2">
    <name type="scientific">Senna tora</name>
    <dbReference type="NCBI Taxonomy" id="362788"/>
    <lineage>
        <taxon>Eukaryota</taxon>
        <taxon>Viridiplantae</taxon>
        <taxon>Streptophyta</taxon>
        <taxon>Embryophyta</taxon>
        <taxon>Tracheophyta</taxon>
        <taxon>Spermatophyta</taxon>
        <taxon>Magnoliopsida</taxon>
        <taxon>eudicotyledons</taxon>
        <taxon>Gunneridae</taxon>
        <taxon>Pentapetalae</taxon>
        <taxon>rosids</taxon>
        <taxon>fabids</taxon>
        <taxon>Fabales</taxon>
        <taxon>Fabaceae</taxon>
        <taxon>Caesalpinioideae</taxon>
        <taxon>Cassia clade</taxon>
        <taxon>Senna</taxon>
    </lineage>
</organism>
<comment type="caution">
    <text evidence="1">The sequence shown here is derived from an EMBL/GenBank/DDBJ whole genome shotgun (WGS) entry which is preliminary data.</text>
</comment>
<accession>A0A834U4Y6</accession>
<sequence>MPLLAWRCLIGPSGIVRIDALNWRMPLWAERDCSNRRAHLENAAMG</sequence>
<proteinExistence type="predicted"/>
<dbReference type="Proteomes" id="UP000634136">
    <property type="component" value="Unassembled WGS sequence"/>
</dbReference>
<protein>
    <submittedName>
        <fullName evidence="1">Uncharacterized protein</fullName>
    </submittedName>
</protein>
<evidence type="ECO:0000313" key="1">
    <source>
        <dbReference type="EMBL" id="KAF7831764.1"/>
    </source>
</evidence>
<keyword evidence="2" id="KW-1185">Reference proteome</keyword>
<name>A0A834U4Y6_9FABA</name>
<dbReference type="AlphaFoldDB" id="A0A834U4Y6"/>
<evidence type="ECO:0000313" key="2">
    <source>
        <dbReference type="Proteomes" id="UP000634136"/>
    </source>
</evidence>